<dbReference type="RefSeq" id="XP_711316.1">
    <property type="nucleotide sequence ID" value="XM_706224.1"/>
</dbReference>
<evidence type="ECO:0000256" key="1">
    <source>
        <dbReference type="SAM" id="MobiDB-lite"/>
    </source>
</evidence>
<dbReference type="OrthoDB" id="4086633at2759"/>
<name>A0A1D8PPF8_CANAL</name>
<dbReference type="STRING" id="237561.A0A1D8PPF8"/>
<evidence type="ECO:0000313" key="3">
    <source>
        <dbReference type="EMBL" id="AOW30027.1"/>
    </source>
</evidence>
<feature type="compositionally biased region" description="Polar residues" evidence="1">
    <location>
        <begin position="198"/>
        <end position="215"/>
    </location>
</feature>
<organism evidence="3 4">
    <name type="scientific">Candida albicans (strain SC5314 / ATCC MYA-2876)</name>
    <name type="common">Yeast</name>
    <dbReference type="NCBI Taxonomy" id="237561"/>
    <lineage>
        <taxon>Eukaryota</taxon>
        <taxon>Fungi</taxon>
        <taxon>Dikarya</taxon>
        <taxon>Ascomycota</taxon>
        <taxon>Saccharomycotina</taxon>
        <taxon>Pichiomycetes</taxon>
        <taxon>Debaryomycetaceae</taxon>
        <taxon>Candida/Lodderomyces clade</taxon>
        <taxon>Candida</taxon>
    </lineage>
</organism>
<reference evidence="3 4" key="3">
    <citation type="journal article" date="2013" name="Genome Biol.">
        <title>Assembly of a phased diploid Candida albicans genome facilitates allele-specific measurements and provides a simple model for repeat and indel structure.</title>
        <authorList>
            <person name="Muzzey D."/>
            <person name="Schwartz K."/>
            <person name="Weissman J.S."/>
            <person name="Sherlock G."/>
        </authorList>
    </citation>
    <scope>NUCLEOTIDE SEQUENCE [LARGE SCALE GENOMIC DNA]</scope>
    <source>
        <strain evidence="4">SC5314 / ATCC MYA-2876</strain>
    </source>
</reference>
<evidence type="ECO:0000313" key="2">
    <source>
        <dbReference type="CGD" id="CAL0000195060"/>
    </source>
</evidence>
<protein>
    <submittedName>
        <fullName evidence="3">Uncharacterized protein</fullName>
    </submittedName>
</protein>
<feature type="compositionally biased region" description="Low complexity" evidence="1">
    <location>
        <begin position="24"/>
        <end position="39"/>
    </location>
</feature>
<dbReference type="InParanoid" id="A0A1D8PPF8"/>
<dbReference type="VEuPathDB" id="FungiDB:C6_00810C_A"/>
<dbReference type="CGD" id="CAL0000195060">
    <property type="gene designation" value="orf19.11126"/>
</dbReference>
<sequence>METKDHEATHSPQQSIQLSSSTVQQDQNQKGQPSQQQQQQEDEQQPQKYQTDNIRVPSQLPSNYDFTTTTETISSSYVMPSSNIQGNSQYQKQHFSTDPVPSPVPHQFSYPGSAVSQAPPQSSAPPPQSHSIPSYHQYFGQSLPNDQLQLHSSVHEPRNTHLSLNSTRPYYSSISQPQPPPPPPPAPQRLPSLPTYSMPETESQQQHYVWSTQDSQSHHHQVPPSAITTDSSTASTTTRNTMPFQVSTNIDINRFPDVTSLVNSNANIVVPLVESRFVDAKICTICGKRITRDMSRHLRTHQVEARFHCVFPKRQCRHKSGKFNRPYDFKKHLLNRHFIFDDSAIKRLHNLSDKLDHWGMCPCGLRFTGKDWLNDHILTNDRTKKCRLVE</sequence>
<feature type="compositionally biased region" description="Polar residues" evidence="1">
    <location>
        <begin position="10"/>
        <end position="23"/>
    </location>
</feature>
<feature type="region of interest" description="Disordered" evidence="1">
    <location>
        <begin position="153"/>
        <end position="239"/>
    </location>
</feature>
<reference evidence="3 4" key="2">
    <citation type="journal article" date="2007" name="Genome Biol.">
        <title>Assembly of the Candida albicans genome into sixteen supercontigs aligned on the eight chromosomes.</title>
        <authorList>
            <person name="van het Hoog M."/>
            <person name="Rast T.J."/>
            <person name="Martchenko M."/>
            <person name="Grindle S."/>
            <person name="Dignard D."/>
            <person name="Hogues H."/>
            <person name="Cuomo C."/>
            <person name="Berriman M."/>
            <person name="Scherer S."/>
            <person name="Magee B.B."/>
            <person name="Whiteway M."/>
            <person name="Chibana H."/>
            <person name="Nantel A."/>
            <person name="Magee P.T."/>
        </authorList>
    </citation>
    <scope>GENOME REANNOTATION</scope>
    <source>
        <strain evidence="4">SC5314 / ATCC MYA-2876</strain>
    </source>
</reference>
<dbReference type="GeneID" id="3647068"/>
<dbReference type="AlphaFoldDB" id="A0A1D8PPF8"/>
<gene>
    <name evidence="3" type="ordered locus">CAALFM_C600810CA</name>
    <name evidence="2" type="ordered locus">orf19.11126</name>
</gene>
<reference evidence="3 4" key="1">
    <citation type="journal article" date="2004" name="Proc. Natl. Acad. Sci. U.S.A.">
        <title>The diploid genome sequence of Candida albicans.</title>
        <authorList>
            <person name="Jones T."/>
            <person name="Federspiel N.A."/>
            <person name="Chibana H."/>
            <person name="Dungan J."/>
            <person name="Kalman S."/>
            <person name="Magee B.B."/>
            <person name="Newport G."/>
            <person name="Thorstenson Y.R."/>
            <person name="Agabian N."/>
            <person name="Magee P.T."/>
            <person name="Davis R.W."/>
            <person name="Scherer S."/>
        </authorList>
    </citation>
    <scope>NUCLEOTIDE SEQUENCE [LARGE SCALE GENOMIC DNA]</scope>
    <source>
        <strain evidence="4">SC5314 / ATCC MYA-2876</strain>
    </source>
</reference>
<feature type="compositionally biased region" description="Polar residues" evidence="1">
    <location>
        <begin position="59"/>
        <end position="96"/>
    </location>
</feature>
<feature type="compositionally biased region" description="Low complexity" evidence="1">
    <location>
        <begin position="111"/>
        <end position="121"/>
    </location>
</feature>
<dbReference type="EMBL" id="CP017628">
    <property type="protein sequence ID" value="AOW30027.1"/>
    <property type="molecule type" value="Genomic_DNA"/>
</dbReference>
<evidence type="ECO:0000313" key="4">
    <source>
        <dbReference type="Proteomes" id="UP000000559"/>
    </source>
</evidence>
<dbReference type="Proteomes" id="UP000000559">
    <property type="component" value="Chromosome 6"/>
</dbReference>
<accession>A0A1D8PPF8</accession>
<feature type="region of interest" description="Disordered" evidence="1">
    <location>
        <begin position="1"/>
        <end position="140"/>
    </location>
</feature>
<keyword evidence="4" id="KW-1185">Reference proteome</keyword>
<feature type="compositionally biased region" description="Low complexity" evidence="1">
    <location>
        <begin position="225"/>
        <end position="238"/>
    </location>
</feature>
<feature type="compositionally biased region" description="Pro residues" evidence="1">
    <location>
        <begin position="177"/>
        <end position="188"/>
    </location>
</feature>
<proteinExistence type="predicted"/>
<dbReference type="KEGG" id="cal:CAALFM_C600810CA"/>